<name>A0A7V0T6P3_UNCW3</name>
<dbReference type="PANTHER" id="PTHR43266">
    <property type="entry name" value="MACROLIDE-EFFLUX PROTEIN"/>
    <property type="match status" value="1"/>
</dbReference>
<organism evidence="9">
    <name type="scientific">candidate division WOR-3 bacterium</name>
    <dbReference type="NCBI Taxonomy" id="2052148"/>
    <lineage>
        <taxon>Bacteria</taxon>
        <taxon>Bacteria division WOR-3</taxon>
    </lineage>
</organism>
<dbReference type="Pfam" id="PF07690">
    <property type="entry name" value="MFS_1"/>
    <property type="match status" value="1"/>
</dbReference>
<proteinExistence type="predicted"/>
<protein>
    <submittedName>
        <fullName evidence="9">MFS transporter</fullName>
    </submittedName>
</protein>
<feature type="transmembrane region" description="Helical" evidence="7">
    <location>
        <begin position="297"/>
        <end position="316"/>
    </location>
</feature>
<dbReference type="AlphaFoldDB" id="A0A7V0T6P3"/>
<dbReference type="EMBL" id="DSBX01000225">
    <property type="protein sequence ID" value="HDQ99835.1"/>
    <property type="molecule type" value="Genomic_DNA"/>
</dbReference>
<feature type="transmembrane region" description="Helical" evidence="7">
    <location>
        <begin position="147"/>
        <end position="168"/>
    </location>
</feature>
<evidence type="ECO:0000256" key="3">
    <source>
        <dbReference type="ARBA" id="ARBA00022475"/>
    </source>
</evidence>
<keyword evidence="5 7" id="KW-1133">Transmembrane helix</keyword>
<accession>A0A7V0T6P3</accession>
<sequence>MLANLGAVLRIADFRRLVGVTTVSQLGDRLTHMLLITLIAVARPGRLFGYSEGALVFALPTLLLCPVVGVLVDRWSKRRTLAFTHFIQSGLLLATPLAIHLTGSFLPFWVALFLFFGLDLFNNTAAPALLPRLVGERRVLAANSASLALARVATIAGMVVGGFLLNWVGWNAGLVINAGTHLTAGLLALTIVAREPVAPAAAGSLGRALSSALRGFGRELAEVLRLVAVNRLIAFVLASIIVSTFISAVSYTVLIFLVQQVMGHGTAGVGIFAGVLAVGMVAGAVVIGLFPDNVNRPLLVLLSVLAFGLLFTVGWFHLSVPFLVAAALFSGVTFSWLGVVQTTMLQEQAAPGIRARIFAVREFVNNATFIASALLVGLYGDFTSYRHALAGIGLALIVLAALGFIFTRGMRGVDAGPVSD</sequence>
<dbReference type="Proteomes" id="UP000885672">
    <property type="component" value="Unassembled WGS sequence"/>
</dbReference>
<feature type="transmembrane region" description="Helical" evidence="7">
    <location>
        <begin position="388"/>
        <end position="406"/>
    </location>
</feature>
<dbReference type="GO" id="GO:0005886">
    <property type="term" value="C:plasma membrane"/>
    <property type="evidence" value="ECO:0007669"/>
    <property type="project" value="UniProtKB-SubCell"/>
</dbReference>
<evidence type="ECO:0000259" key="8">
    <source>
        <dbReference type="PROSITE" id="PS50850"/>
    </source>
</evidence>
<dbReference type="InterPro" id="IPR020846">
    <property type="entry name" value="MFS_dom"/>
</dbReference>
<dbReference type="PROSITE" id="PS50850">
    <property type="entry name" value="MFS"/>
    <property type="match status" value="1"/>
</dbReference>
<keyword evidence="4 7" id="KW-0812">Transmembrane</keyword>
<comment type="caution">
    <text evidence="9">The sequence shown here is derived from an EMBL/GenBank/DDBJ whole genome shotgun (WGS) entry which is preliminary data.</text>
</comment>
<feature type="transmembrane region" description="Helical" evidence="7">
    <location>
        <begin position="322"/>
        <end position="342"/>
    </location>
</feature>
<feature type="transmembrane region" description="Helical" evidence="7">
    <location>
        <begin position="269"/>
        <end position="290"/>
    </location>
</feature>
<evidence type="ECO:0000256" key="5">
    <source>
        <dbReference type="ARBA" id="ARBA00022989"/>
    </source>
</evidence>
<evidence type="ECO:0000256" key="6">
    <source>
        <dbReference type="ARBA" id="ARBA00023136"/>
    </source>
</evidence>
<dbReference type="CDD" id="cd06173">
    <property type="entry name" value="MFS_MefA_like"/>
    <property type="match status" value="1"/>
</dbReference>
<dbReference type="GO" id="GO:0022857">
    <property type="term" value="F:transmembrane transporter activity"/>
    <property type="evidence" value="ECO:0007669"/>
    <property type="project" value="InterPro"/>
</dbReference>
<evidence type="ECO:0000256" key="4">
    <source>
        <dbReference type="ARBA" id="ARBA00022692"/>
    </source>
</evidence>
<keyword evidence="2" id="KW-0813">Transport</keyword>
<feature type="domain" description="Major facilitator superfamily (MFS) profile" evidence="8">
    <location>
        <begin position="223"/>
        <end position="420"/>
    </location>
</feature>
<feature type="transmembrane region" description="Helical" evidence="7">
    <location>
        <begin position="363"/>
        <end position="382"/>
    </location>
</feature>
<dbReference type="PANTHER" id="PTHR43266:SF10">
    <property type="entry name" value="BACILYSIN EXPORTER BACE-RELATED"/>
    <property type="match status" value="1"/>
</dbReference>
<evidence type="ECO:0000256" key="2">
    <source>
        <dbReference type="ARBA" id="ARBA00022448"/>
    </source>
</evidence>
<evidence type="ECO:0000256" key="7">
    <source>
        <dbReference type="SAM" id="Phobius"/>
    </source>
</evidence>
<keyword evidence="6 7" id="KW-0472">Membrane</keyword>
<comment type="subcellular location">
    <subcellularLocation>
        <location evidence="1">Cell membrane</location>
        <topology evidence="1">Multi-pass membrane protein</topology>
    </subcellularLocation>
</comment>
<dbReference type="SUPFAM" id="SSF103473">
    <property type="entry name" value="MFS general substrate transporter"/>
    <property type="match status" value="1"/>
</dbReference>
<dbReference type="InterPro" id="IPR036259">
    <property type="entry name" value="MFS_trans_sf"/>
</dbReference>
<dbReference type="InterPro" id="IPR011701">
    <property type="entry name" value="MFS"/>
</dbReference>
<feature type="transmembrane region" description="Helical" evidence="7">
    <location>
        <begin position="232"/>
        <end position="257"/>
    </location>
</feature>
<gene>
    <name evidence="9" type="ORF">ENN51_06085</name>
</gene>
<reference evidence="9" key="1">
    <citation type="journal article" date="2020" name="mSystems">
        <title>Genome- and Community-Level Interaction Insights into Carbon Utilization and Element Cycling Functions of Hydrothermarchaeota in Hydrothermal Sediment.</title>
        <authorList>
            <person name="Zhou Z."/>
            <person name="Liu Y."/>
            <person name="Xu W."/>
            <person name="Pan J."/>
            <person name="Luo Z.H."/>
            <person name="Li M."/>
        </authorList>
    </citation>
    <scope>NUCLEOTIDE SEQUENCE [LARGE SCALE GENOMIC DNA]</scope>
    <source>
        <strain evidence="9">SpSt-1182</strain>
    </source>
</reference>
<feature type="transmembrane region" description="Helical" evidence="7">
    <location>
        <begin position="53"/>
        <end position="72"/>
    </location>
</feature>
<evidence type="ECO:0000256" key="1">
    <source>
        <dbReference type="ARBA" id="ARBA00004651"/>
    </source>
</evidence>
<dbReference type="Gene3D" id="1.20.1250.20">
    <property type="entry name" value="MFS general substrate transporter like domains"/>
    <property type="match status" value="1"/>
</dbReference>
<evidence type="ECO:0000313" key="9">
    <source>
        <dbReference type="EMBL" id="HDQ99835.1"/>
    </source>
</evidence>
<keyword evidence="3" id="KW-1003">Cell membrane</keyword>